<name>A0A9Q9ENR1_9PEZI</name>
<accession>A0A9Q9ENR1</accession>
<organism evidence="1 2">
    <name type="scientific">Septoria linicola</name>
    <dbReference type="NCBI Taxonomy" id="215465"/>
    <lineage>
        <taxon>Eukaryota</taxon>
        <taxon>Fungi</taxon>
        <taxon>Dikarya</taxon>
        <taxon>Ascomycota</taxon>
        <taxon>Pezizomycotina</taxon>
        <taxon>Dothideomycetes</taxon>
        <taxon>Dothideomycetidae</taxon>
        <taxon>Mycosphaerellales</taxon>
        <taxon>Mycosphaerellaceae</taxon>
        <taxon>Septoria</taxon>
    </lineage>
</organism>
<evidence type="ECO:0000313" key="1">
    <source>
        <dbReference type="EMBL" id="USW57315.1"/>
    </source>
</evidence>
<sequence>MTSRLEALPAELLDLVVDLAGPHHLDRTSAGFKRSIKTYGAICLASRTLYSIGRPYLYRFIRTQDIGDKIQPLLRTLSRQPSLAAQVKELHLRPACDSSTLMSSDDLDKCWPVVEKALGKDELLPRAQRAFTRGRGCRAWEMLLLLALTTKIKTLVYFIDYSSFDETEPCIHCPDMEQVLKSILIAGSASLYSRLTDARIVGTKTDGIADTEHSILSPLMSMPNVTNLVGVSIRPGPARHFLCAPQTSNISDLHLQECLLDTDSLLRILSTCKALVRLCIDWGTRWHDRFLDTRAFHAELLRHKSSLAALTMSDANNATLAYFQNGTTILAKGLSQFHQLTTLHLDEVLLFGEVDWAGIPTHELSGEYDLVLPPALREFTISSQQDLRALPNTISVIRSSLPASVRHVQILFGSGADWALKCKGYFLREFRQRRKPALQWIVRRTPRSATQNNSSFSFHCWRTTHPVDIPLRDVLRLADNGGGADAVIDYLYPREAHKRCHCRDCAARPVGTASLRTDHLGNALAGTG</sequence>
<dbReference type="AlphaFoldDB" id="A0A9Q9ENR1"/>
<dbReference type="Proteomes" id="UP001056384">
    <property type="component" value="Chromosome 9"/>
</dbReference>
<keyword evidence="2" id="KW-1185">Reference proteome</keyword>
<gene>
    <name evidence="1" type="ORF">Slin15195_G106340</name>
</gene>
<proteinExistence type="predicted"/>
<reference evidence="1" key="1">
    <citation type="submission" date="2022-06" db="EMBL/GenBank/DDBJ databases">
        <title>Complete genome sequences of two strains of the flax pathogen Septoria linicola.</title>
        <authorList>
            <person name="Lapalu N."/>
            <person name="Simon A."/>
            <person name="Demenou B."/>
            <person name="Paumier D."/>
            <person name="Guillot M.-P."/>
            <person name="Gout L."/>
            <person name="Valade R."/>
        </authorList>
    </citation>
    <scope>NUCLEOTIDE SEQUENCE</scope>
    <source>
        <strain evidence="1">SE15195</strain>
    </source>
</reference>
<evidence type="ECO:0000313" key="2">
    <source>
        <dbReference type="Proteomes" id="UP001056384"/>
    </source>
</evidence>
<protein>
    <submittedName>
        <fullName evidence="1">Uncharacterized protein</fullName>
    </submittedName>
</protein>
<dbReference type="EMBL" id="CP099426">
    <property type="protein sequence ID" value="USW57315.1"/>
    <property type="molecule type" value="Genomic_DNA"/>
</dbReference>